<dbReference type="AlphaFoldDB" id="A0A8X6PEG5"/>
<comment type="caution">
    <text evidence="1">The sequence shown here is derived from an EMBL/GenBank/DDBJ whole genome shotgun (WGS) entry which is preliminary data.</text>
</comment>
<sequence>MSVSFQTNLAIAYGNCQQYLNDATVIYTNSNRDDQSLLGIGICLRIASNHNVKIKKRNADLYFVFRSKLNAVEEDFMTSSTLKAKAV</sequence>
<proteinExistence type="predicted"/>
<reference evidence="1" key="1">
    <citation type="submission" date="2020-08" db="EMBL/GenBank/DDBJ databases">
        <title>Multicomponent nature underlies the extraordinary mechanical properties of spider dragline silk.</title>
        <authorList>
            <person name="Kono N."/>
            <person name="Nakamura H."/>
            <person name="Mori M."/>
            <person name="Yoshida Y."/>
            <person name="Ohtoshi R."/>
            <person name="Malay A.D."/>
            <person name="Moran D.A.P."/>
            <person name="Tomita M."/>
            <person name="Numata K."/>
            <person name="Arakawa K."/>
        </authorList>
    </citation>
    <scope>NUCLEOTIDE SEQUENCE</scope>
</reference>
<keyword evidence="2" id="KW-1185">Reference proteome</keyword>
<accession>A0A8X6PEG5</accession>
<evidence type="ECO:0000313" key="2">
    <source>
        <dbReference type="Proteomes" id="UP000887013"/>
    </source>
</evidence>
<name>A0A8X6PEG5_NEPPI</name>
<gene>
    <name evidence="1" type="ORF">NPIL_203791</name>
</gene>
<organism evidence="1 2">
    <name type="scientific">Nephila pilipes</name>
    <name type="common">Giant wood spider</name>
    <name type="synonym">Nephila maculata</name>
    <dbReference type="NCBI Taxonomy" id="299642"/>
    <lineage>
        <taxon>Eukaryota</taxon>
        <taxon>Metazoa</taxon>
        <taxon>Ecdysozoa</taxon>
        <taxon>Arthropoda</taxon>
        <taxon>Chelicerata</taxon>
        <taxon>Arachnida</taxon>
        <taxon>Araneae</taxon>
        <taxon>Araneomorphae</taxon>
        <taxon>Entelegynae</taxon>
        <taxon>Araneoidea</taxon>
        <taxon>Nephilidae</taxon>
        <taxon>Nephila</taxon>
    </lineage>
</organism>
<evidence type="ECO:0000313" key="1">
    <source>
        <dbReference type="EMBL" id="GFT63867.1"/>
    </source>
</evidence>
<dbReference type="Proteomes" id="UP000887013">
    <property type="component" value="Unassembled WGS sequence"/>
</dbReference>
<protein>
    <submittedName>
        <fullName evidence="1">Uncharacterized protein</fullName>
    </submittedName>
</protein>
<dbReference type="EMBL" id="BMAW01114903">
    <property type="protein sequence ID" value="GFT63867.1"/>
    <property type="molecule type" value="Genomic_DNA"/>
</dbReference>